<feature type="domain" description="Ig-like" evidence="10">
    <location>
        <begin position="257"/>
        <end position="356"/>
    </location>
</feature>
<feature type="non-terminal residue" evidence="11">
    <location>
        <position position="585"/>
    </location>
</feature>
<evidence type="ECO:0000256" key="8">
    <source>
        <dbReference type="SAM" id="MobiDB-lite"/>
    </source>
</evidence>
<feature type="transmembrane region" description="Helical" evidence="9">
    <location>
        <begin position="493"/>
        <end position="520"/>
    </location>
</feature>
<dbReference type="InterPro" id="IPR052051">
    <property type="entry name" value="TCR_complex_component"/>
</dbReference>
<feature type="domain" description="Ig-like" evidence="10">
    <location>
        <begin position="1"/>
        <end position="91"/>
    </location>
</feature>
<keyword evidence="7" id="KW-0325">Glycoprotein</keyword>
<gene>
    <name evidence="11" type="ORF">DAT39_017196</name>
</gene>
<dbReference type="SUPFAM" id="SSF48726">
    <property type="entry name" value="Immunoglobulin"/>
    <property type="match status" value="3"/>
</dbReference>
<keyword evidence="6" id="KW-1015">Disulfide bond</keyword>
<dbReference type="SMART" id="SM00408">
    <property type="entry name" value="IGc2"/>
    <property type="match status" value="3"/>
</dbReference>
<dbReference type="InterPro" id="IPR036179">
    <property type="entry name" value="Ig-like_dom_sf"/>
</dbReference>
<feature type="non-terminal residue" evidence="11">
    <location>
        <position position="1"/>
    </location>
</feature>
<dbReference type="PANTHER" id="PTHR19433">
    <property type="entry name" value="T-CELL RECEPTOR ALPHA CHAIN V REGION-RELATED"/>
    <property type="match status" value="1"/>
</dbReference>
<dbReference type="GO" id="GO:0009617">
    <property type="term" value="P:response to bacterium"/>
    <property type="evidence" value="ECO:0007669"/>
    <property type="project" value="TreeGrafter"/>
</dbReference>
<dbReference type="AlphaFoldDB" id="A0A8J4U928"/>
<feature type="compositionally biased region" description="Low complexity" evidence="8">
    <location>
        <begin position="388"/>
        <end position="421"/>
    </location>
</feature>
<feature type="domain" description="Ig-like" evidence="10">
    <location>
        <begin position="167"/>
        <end position="253"/>
    </location>
</feature>
<evidence type="ECO:0000256" key="2">
    <source>
        <dbReference type="ARBA" id="ARBA00022475"/>
    </source>
</evidence>
<name>A0A8J4U928_CLAMG</name>
<keyword evidence="9" id="KW-0812">Transmembrane</keyword>
<dbReference type="SMART" id="SM00406">
    <property type="entry name" value="IGv"/>
    <property type="match status" value="3"/>
</dbReference>
<dbReference type="InterPro" id="IPR007110">
    <property type="entry name" value="Ig-like_dom"/>
</dbReference>
<dbReference type="InterPro" id="IPR003598">
    <property type="entry name" value="Ig_sub2"/>
</dbReference>
<evidence type="ECO:0000256" key="5">
    <source>
        <dbReference type="ARBA" id="ARBA00023136"/>
    </source>
</evidence>
<evidence type="ECO:0000256" key="3">
    <source>
        <dbReference type="ARBA" id="ARBA00022729"/>
    </source>
</evidence>
<evidence type="ECO:0000313" key="12">
    <source>
        <dbReference type="Proteomes" id="UP000727407"/>
    </source>
</evidence>
<dbReference type="PROSITE" id="PS50835">
    <property type="entry name" value="IG_LIKE"/>
    <property type="match status" value="3"/>
</dbReference>
<evidence type="ECO:0000259" key="10">
    <source>
        <dbReference type="PROSITE" id="PS50835"/>
    </source>
</evidence>
<dbReference type="InterPro" id="IPR003599">
    <property type="entry name" value="Ig_sub"/>
</dbReference>
<feature type="region of interest" description="Disordered" evidence="8">
    <location>
        <begin position="113"/>
        <end position="155"/>
    </location>
</feature>
<dbReference type="Gene3D" id="2.60.40.10">
    <property type="entry name" value="Immunoglobulins"/>
    <property type="match status" value="3"/>
</dbReference>
<proteinExistence type="predicted"/>
<dbReference type="Proteomes" id="UP000727407">
    <property type="component" value="Unassembled WGS sequence"/>
</dbReference>
<dbReference type="OrthoDB" id="5985519at2759"/>
<evidence type="ECO:0000256" key="7">
    <source>
        <dbReference type="ARBA" id="ARBA00023180"/>
    </source>
</evidence>
<comment type="caution">
    <text evidence="11">The sequence shown here is derived from an EMBL/GenBank/DDBJ whole genome shotgun (WGS) entry which is preliminary data.</text>
</comment>
<keyword evidence="12" id="KW-1185">Reference proteome</keyword>
<keyword evidence="5 9" id="KW-0472">Membrane</keyword>
<reference evidence="11" key="1">
    <citation type="submission" date="2020-07" db="EMBL/GenBank/DDBJ databases">
        <title>Clarias magur genome sequencing, assembly and annotation.</title>
        <authorList>
            <person name="Kushwaha B."/>
            <person name="Kumar R."/>
            <person name="Das P."/>
            <person name="Joshi C.G."/>
            <person name="Kumar D."/>
            <person name="Nagpure N.S."/>
            <person name="Pandey M."/>
            <person name="Agarwal S."/>
            <person name="Srivastava S."/>
            <person name="Singh M."/>
            <person name="Sahoo L."/>
            <person name="Jayasankar P."/>
            <person name="Meher P.K."/>
            <person name="Koringa P.G."/>
            <person name="Iquebal M.A."/>
            <person name="Das S.P."/>
            <person name="Bit A."/>
            <person name="Patnaik S."/>
            <person name="Patel N."/>
            <person name="Shah T.M."/>
            <person name="Hinsu A."/>
            <person name="Jena J.K."/>
        </authorList>
    </citation>
    <scope>NUCLEOTIDE SEQUENCE</scope>
    <source>
        <strain evidence="11">CIFAMagur01</strain>
        <tissue evidence="11">Testis</tissue>
    </source>
</reference>
<accession>A0A8J4U928</accession>
<evidence type="ECO:0000256" key="4">
    <source>
        <dbReference type="ARBA" id="ARBA00022859"/>
    </source>
</evidence>
<protein>
    <submittedName>
        <fullName evidence="11">Roundabout 2-like</fullName>
    </submittedName>
</protein>
<organism evidence="11 12">
    <name type="scientific">Clarias magur</name>
    <name type="common">Asian catfish</name>
    <name type="synonym">Macropteronotus magur</name>
    <dbReference type="NCBI Taxonomy" id="1594786"/>
    <lineage>
        <taxon>Eukaryota</taxon>
        <taxon>Metazoa</taxon>
        <taxon>Chordata</taxon>
        <taxon>Craniata</taxon>
        <taxon>Vertebrata</taxon>
        <taxon>Euteleostomi</taxon>
        <taxon>Actinopterygii</taxon>
        <taxon>Neopterygii</taxon>
        <taxon>Teleostei</taxon>
        <taxon>Ostariophysi</taxon>
        <taxon>Siluriformes</taxon>
        <taxon>Clariidae</taxon>
        <taxon>Clarias</taxon>
    </lineage>
</organism>
<dbReference type="Pfam" id="PF07686">
    <property type="entry name" value="V-set"/>
    <property type="match status" value="3"/>
</dbReference>
<evidence type="ECO:0000256" key="1">
    <source>
        <dbReference type="ARBA" id="ARBA00004236"/>
    </source>
</evidence>
<dbReference type="InterPro" id="IPR013783">
    <property type="entry name" value="Ig-like_fold"/>
</dbReference>
<keyword evidence="3" id="KW-0732">Signal</keyword>
<dbReference type="EMBL" id="QNUK01000452">
    <property type="protein sequence ID" value="KAF5893094.1"/>
    <property type="molecule type" value="Genomic_DNA"/>
</dbReference>
<feature type="compositionally biased region" description="Low complexity" evidence="8">
    <location>
        <begin position="131"/>
        <end position="143"/>
    </location>
</feature>
<dbReference type="GO" id="GO:0005886">
    <property type="term" value="C:plasma membrane"/>
    <property type="evidence" value="ECO:0007669"/>
    <property type="project" value="UniProtKB-SubCell"/>
</dbReference>
<keyword evidence="9" id="KW-1133">Transmembrane helix</keyword>
<dbReference type="SMART" id="SM00409">
    <property type="entry name" value="IG"/>
    <property type="match status" value="3"/>
</dbReference>
<evidence type="ECO:0000256" key="9">
    <source>
        <dbReference type="SAM" id="Phobius"/>
    </source>
</evidence>
<keyword evidence="4" id="KW-0391">Immunity</keyword>
<feature type="compositionally biased region" description="Polar residues" evidence="8">
    <location>
        <begin position="113"/>
        <end position="124"/>
    </location>
</feature>
<dbReference type="GO" id="GO:0002376">
    <property type="term" value="P:immune system process"/>
    <property type="evidence" value="ECO:0007669"/>
    <property type="project" value="UniProtKB-KW"/>
</dbReference>
<dbReference type="InterPro" id="IPR013106">
    <property type="entry name" value="Ig_V-set"/>
</dbReference>
<evidence type="ECO:0000256" key="6">
    <source>
        <dbReference type="ARBA" id="ARBA00023157"/>
    </source>
</evidence>
<feature type="region of interest" description="Disordered" evidence="8">
    <location>
        <begin position="386"/>
        <end position="421"/>
    </location>
</feature>
<evidence type="ECO:0000313" key="11">
    <source>
        <dbReference type="EMBL" id="KAF5893094.1"/>
    </source>
</evidence>
<sequence>LYDKTGTEGRDVSLYCGHNGSVIWTKGGPGGTHTILTAKHGEETNPTKPNPDPDHRFSVFSDLSLYIRDLSLSDSGVYYCNAVPVYNLTVTQLQGVSTKDPYIPTSSVKSMDVNTESKSTTRATSKVGVLTSSEADTESAATSTEKRSTPASIVKSTGVSMKDPDIPTTTVKSTVLYYKTGTEGHDVTLYCKNAGRVIWSKGVPGGRRNILTAKHGGDTIKHKPYPDHRFSVLTDLSLLIRALSLSDSGIYYCNSVPVYNLTVTVLYDKTGTEGRDVSLYCENNGSVVWSKGGPGRTHTILTAKHGEETNPIKPSPDPDHRFSVFSDLSLYIRNLSLSDSGIYYCNSTAVVNLTVTPGNSATISSTSPSPVECTGFTSTINDMSTKMTSAETTSQSSTSSSSETDATGISTVSSSPPSSTVKSINITTVNSLTSSSTVQITNITTVNSLTSSSTVQITKTIQAMTSSKASVSQSSEPGVLSSIPGQDGLNEHWWLSVVIIVSVLVSVVTVLVAVLLWRCFFKKKTVKDRKTNPVYESIEDVKPPANENQYEGVYVLAGDPAVINLEKKSVTEPSSSSDSQSPKNE</sequence>
<keyword evidence="2" id="KW-1003">Cell membrane</keyword>
<comment type="subcellular location">
    <subcellularLocation>
        <location evidence="1">Cell membrane</location>
    </subcellularLocation>
</comment>